<accession>A0ABP1FK90</accession>
<gene>
    <name evidence="3" type="primary">g189</name>
    <name evidence="3" type="ORF">VP750_LOCUS162</name>
</gene>
<evidence type="ECO:0000313" key="3">
    <source>
        <dbReference type="EMBL" id="CAL5218503.1"/>
    </source>
</evidence>
<dbReference type="Pfam" id="PF00149">
    <property type="entry name" value="Metallophos"/>
    <property type="match status" value="1"/>
</dbReference>
<sequence>MHANSSAHRAPASSNGSPEGASTNGRLCSFGIISDIQYANIPDGFSFKGTRRYYRAALPSLQRAVGDWKKQNVDFAMHFGDILDGYNPKGEADSALQDLIDSFDALQRPHWHMIGNHCLYNLPRKVLNARLRMEGPGGASYYSFSPHAAWRIVVLDGYDVSMLGWPPEHPLHQEAQQILDKHNPNQEKNSPDGLEGPARRYVKFGGAASAAQLTWLQEQLLEAGELGQQALVCCHLPLHPGTCPGACLLWNYEEALKICREPGNVVATISGHAHQDGYVVDDWGIHHRVLNAVVETEPGTDCYGIIDMYKDRIELRGVGDMESAVMRAGQTLSNRGCE</sequence>
<dbReference type="PANTHER" id="PTHR16509:SF1">
    <property type="entry name" value="MANGANESE-DEPENDENT ADP-RIBOSE_CDP-ALCOHOL DIPHOSPHATASE"/>
    <property type="match status" value="1"/>
</dbReference>
<evidence type="ECO:0000313" key="4">
    <source>
        <dbReference type="Proteomes" id="UP001497392"/>
    </source>
</evidence>
<dbReference type="InterPro" id="IPR029052">
    <property type="entry name" value="Metallo-depent_PP-like"/>
</dbReference>
<dbReference type="PANTHER" id="PTHR16509">
    <property type="match status" value="1"/>
</dbReference>
<dbReference type="EMBL" id="CAXHTA020000001">
    <property type="protein sequence ID" value="CAL5218503.1"/>
    <property type="molecule type" value="Genomic_DNA"/>
</dbReference>
<proteinExistence type="predicted"/>
<keyword evidence="4" id="KW-1185">Reference proteome</keyword>
<comment type="caution">
    <text evidence="3">The sequence shown here is derived from an EMBL/GenBank/DDBJ whole genome shotgun (WGS) entry which is preliminary data.</text>
</comment>
<organism evidence="3 4">
    <name type="scientific">Coccomyxa viridis</name>
    <dbReference type="NCBI Taxonomy" id="1274662"/>
    <lineage>
        <taxon>Eukaryota</taxon>
        <taxon>Viridiplantae</taxon>
        <taxon>Chlorophyta</taxon>
        <taxon>core chlorophytes</taxon>
        <taxon>Trebouxiophyceae</taxon>
        <taxon>Trebouxiophyceae incertae sedis</taxon>
        <taxon>Coccomyxaceae</taxon>
        <taxon>Coccomyxa</taxon>
    </lineage>
</organism>
<dbReference type="SUPFAM" id="SSF56300">
    <property type="entry name" value="Metallo-dependent phosphatases"/>
    <property type="match status" value="1"/>
</dbReference>
<evidence type="ECO:0000259" key="2">
    <source>
        <dbReference type="Pfam" id="PF00149"/>
    </source>
</evidence>
<reference evidence="3 4" key="1">
    <citation type="submission" date="2024-06" db="EMBL/GenBank/DDBJ databases">
        <authorList>
            <person name="Kraege A."/>
            <person name="Thomma B."/>
        </authorList>
    </citation>
    <scope>NUCLEOTIDE SEQUENCE [LARGE SCALE GENOMIC DNA]</scope>
</reference>
<feature type="region of interest" description="Disordered" evidence="1">
    <location>
        <begin position="1"/>
        <end position="20"/>
    </location>
</feature>
<name>A0ABP1FK90_9CHLO</name>
<dbReference type="InterPro" id="IPR004843">
    <property type="entry name" value="Calcineurin-like_PHP"/>
</dbReference>
<protein>
    <submittedName>
        <fullName evidence="3">G189 protein</fullName>
    </submittedName>
</protein>
<dbReference type="Proteomes" id="UP001497392">
    <property type="component" value="Unassembled WGS sequence"/>
</dbReference>
<dbReference type="Gene3D" id="3.60.21.10">
    <property type="match status" value="1"/>
</dbReference>
<evidence type="ECO:0000256" key="1">
    <source>
        <dbReference type="SAM" id="MobiDB-lite"/>
    </source>
</evidence>
<feature type="domain" description="Calcineurin-like phosphoesterase" evidence="2">
    <location>
        <begin position="30"/>
        <end position="275"/>
    </location>
</feature>